<proteinExistence type="predicted"/>
<evidence type="ECO:0000313" key="4">
    <source>
        <dbReference type="Proteomes" id="UP000507470"/>
    </source>
</evidence>
<evidence type="ECO:0000256" key="1">
    <source>
        <dbReference type="SAM" id="Coils"/>
    </source>
</evidence>
<sequence length="172" mass="19343">MSISEENEDIKTRNRELEESVNRLKENEELHKKKTEDTMNRLKIATDINAALQTKNNELAETTNRLKGENEVLLKKIREHPVDRFNQLAKNLLSLITDQGEDSKVAAENTFLTLLAVFTVLAELAVLAGLVELVVLAGLAVVRRYGQGDYMGSALEYDFLKVQEKVLKNGTS</sequence>
<keyword evidence="2" id="KW-0472">Membrane</keyword>
<keyword evidence="1" id="KW-0175">Coiled coil</keyword>
<evidence type="ECO:0000256" key="2">
    <source>
        <dbReference type="SAM" id="Phobius"/>
    </source>
</evidence>
<dbReference type="AlphaFoldDB" id="A0A6J8EJH2"/>
<dbReference type="EMBL" id="CACVKT020009166">
    <property type="protein sequence ID" value="CAC5420774.1"/>
    <property type="molecule type" value="Genomic_DNA"/>
</dbReference>
<reference evidence="3 4" key="1">
    <citation type="submission" date="2020-06" db="EMBL/GenBank/DDBJ databases">
        <authorList>
            <person name="Li R."/>
            <person name="Bekaert M."/>
        </authorList>
    </citation>
    <scope>NUCLEOTIDE SEQUENCE [LARGE SCALE GENOMIC DNA]</scope>
    <source>
        <strain evidence="4">wild</strain>
    </source>
</reference>
<keyword evidence="4" id="KW-1185">Reference proteome</keyword>
<evidence type="ECO:0000313" key="3">
    <source>
        <dbReference type="EMBL" id="CAC5420774.1"/>
    </source>
</evidence>
<dbReference type="Proteomes" id="UP000507470">
    <property type="component" value="Unassembled WGS sequence"/>
</dbReference>
<organism evidence="3 4">
    <name type="scientific">Mytilus coruscus</name>
    <name type="common">Sea mussel</name>
    <dbReference type="NCBI Taxonomy" id="42192"/>
    <lineage>
        <taxon>Eukaryota</taxon>
        <taxon>Metazoa</taxon>
        <taxon>Spiralia</taxon>
        <taxon>Lophotrochozoa</taxon>
        <taxon>Mollusca</taxon>
        <taxon>Bivalvia</taxon>
        <taxon>Autobranchia</taxon>
        <taxon>Pteriomorphia</taxon>
        <taxon>Mytilida</taxon>
        <taxon>Mytiloidea</taxon>
        <taxon>Mytilidae</taxon>
        <taxon>Mytilinae</taxon>
        <taxon>Mytilus</taxon>
    </lineage>
</organism>
<protein>
    <submittedName>
        <fullName evidence="3">Uncharacterized protein</fullName>
    </submittedName>
</protein>
<keyword evidence="2" id="KW-0812">Transmembrane</keyword>
<keyword evidence="2" id="KW-1133">Transmembrane helix</keyword>
<name>A0A6J8EJH2_MYTCO</name>
<feature type="coiled-coil region" evidence="1">
    <location>
        <begin position="7"/>
        <end position="72"/>
    </location>
</feature>
<feature type="transmembrane region" description="Helical" evidence="2">
    <location>
        <begin position="111"/>
        <end position="142"/>
    </location>
</feature>
<accession>A0A6J8EJH2</accession>
<gene>
    <name evidence="3" type="ORF">MCOR_52965</name>
</gene>